<protein>
    <recommendedName>
        <fullName evidence="2">Peptidase S1 domain-containing protein</fullName>
    </recommendedName>
</protein>
<dbReference type="InterPro" id="IPR001254">
    <property type="entry name" value="Trypsin_dom"/>
</dbReference>
<dbReference type="SUPFAM" id="SSF50494">
    <property type="entry name" value="Trypsin-like serine proteases"/>
    <property type="match status" value="1"/>
</dbReference>
<dbReference type="Gene3D" id="2.40.10.10">
    <property type="entry name" value="Trypsin-like serine proteases"/>
    <property type="match status" value="1"/>
</dbReference>
<evidence type="ECO:0000256" key="1">
    <source>
        <dbReference type="SAM" id="Phobius"/>
    </source>
</evidence>
<dbReference type="GO" id="GO:0004252">
    <property type="term" value="F:serine-type endopeptidase activity"/>
    <property type="evidence" value="ECO:0007669"/>
    <property type="project" value="InterPro"/>
</dbReference>
<gene>
    <name evidence="3" type="ORF">g.15955</name>
</gene>
<keyword evidence="1" id="KW-0472">Membrane</keyword>
<feature type="domain" description="Peptidase S1" evidence="2">
    <location>
        <begin position="296"/>
        <end position="587"/>
    </location>
</feature>
<dbReference type="SMART" id="SM00020">
    <property type="entry name" value="Tryp_SPc"/>
    <property type="match status" value="1"/>
</dbReference>
<feature type="transmembrane region" description="Helical" evidence="1">
    <location>
        <begin position="12"/>
        <end position="33"/>
    </location>
</feature>
<keyword evidence="1" id="KW-1133">Transmembrane helix</keyword>
<accession>A0A1B6JT86</accession>
<dbReference type="EMBL" id="GECU01005309">
    <property type="protein sequence ID" value="JAT02398.1"/>
    <property type="molecule type" value="Transcribed_RNA"/>
</dbReference>
<proteinExistence type="predicted"/>
<dbReference type="GO" id="GO:0006508">
    <property type="term" value="P:proteolysis"/>
    <property type="evidence" value="ECO:0007669"/>
    <property type="project" value="InterPro"/>
</dbReference>
<dbReference type="InterPro" id="IPR051333">
    <property type="entry name" value="CLIP_Serine_Protease"/>
</dbReference>
<keyword evidence="1" id="KW-0812">Transmembrane</keyword>
<dbReference type="PANTHER" id="PTHR24260:SF136">
    <property type="entry name" value="GH08193P-RELATED"/>
    <property type="match status" value="1"/>
</dbReference>
<evidence type="ECO:0000313" key="3">
    <source>
        <dbReference type="EMBL" id="JAT02398.1"/>
    </source>
</evidence>
<organism evidence="3">
    <name type="scientific">Homalodisca liturata</name>
    <dbReference type="NCBI Taxonomy" id="320908"/>
    <lineage>
        <taxon>Eukaryota</taxon>
        <taxon>Metazoa</taxon>
        <taxon>Ecdysozoa</taxon>
        <taxon>Arthropoda</taxon>
        <taxon>Hexapoda</taxon>
        <taxon>Insecta</taxon>
        <taxon>Pterygota</taxon>
        <taxon>Neoptera</taxon>
        <taxon>Paraneoptera</taxon>
        <taxon>Hemiptera</taxon>
        <taxon>Auchenorrhyncha</taxon>
        <taxon>Membracoidea</taxon>
        <taxon>Cicadellidae</taxon>
        <taxon>Cicadellinae</taxon>
        <taxon>Proconiini</taxon>
        <taxon>Homalodisca</taxon>
    </lineage>
</organism>
<evidence type="ECO:0000259" key="2">
    <source>
        <dbReference type="PROSITE" id="PS50240"/>
    </source>
</evidence>
<reference evidence="3" key="1">
    <citation type="submission" date="2015-11" db="EMBL/GenBank/DDBJ databases">
        <title>De novo transcriptome assembly of four potential Pierce s Disease insect vectors from Arizona vineyards.</title>
        <authorList>
            <person name="Tassone E.E."/>
        </authorList>
    </citation>
    <scope>NUCLEOTIDE SEQUENCE</scope>
</reference>
<feature type="non-terminal residue" evidence="3">
    <location>
        <position position="1"/>
    </location>
</feature>
<name>A0A1B6JT86_9HEMI</name>
<dbReference type="PANTHER" id="PTHR24260">
    <property type="match status" value="1"/>
</dbReference>
<dbReference type="AlphaFoldDB" id="A0A1B6JT86"/>
<dbReference type="Pfam" id="PF00089">
    <property type="entry name" value="Trypsin"/>
    <property type="match status" value="1"/>
</dbReference>
<dbReference type="PROSITE" id="PS50240">
    <property type="entry name" value="TRYPSIN_DOM"/>
    <property type="match status" value="1"/>
</dbReference>
<sequence>ITQIRRNLNRTNVTYVHNMVAGISVLLLGLTVLRSIYLVTSFANLTGYELAAIRLVKDNAGCGHTFYTQGVNIYLMPWFCVPEPICDRKWDHILNGTQQQTLYANVKSGHDPGFCSQRWFNGGETQCCFIGDLGIFEDFELKDWPKISVPINESYWNSTMKAINAMYEEDEPASHHWMFRQYEVCAMYPVGIKNNSILFTPHFCVEENVCDSNSTHNIPPPQGRAQLKIPFCQNNQFEVSQDRRRKKYVCCHPRAISNTAADISAPWAMRAFPTYTSYATGLRASIQCELYSKYVCEGGSDYCPFRSLYKGWDRALPMAAYHLAMIGIRKPRTQIFFCQGTIVSRQFILSAEQCSGYNYAKASLVLMGDFETYRNGEKFSDEMISYISQHVTLPPNVREDAGFVRDTCHEEIILFKLWKPVFFSPFRRPACIVGETFYPEVPKWLGKDLAYFTGYGSTEADKGYSETAKPLILETIPWTSNKCKGYYADGTETARDDADNGEMCATEPSAKVQDDYDLPASPKRYGDPWGPCKFDVGAPLTVLQTVPYCQLSVIGVLSREPYHCNNLRPNLFRKVAPNIQWIEKVIYKDDFDLFGFNLAWPTCDRHNWQFINMTYVSKENARFFGK</sequence>
<dbReference type="InterPro" id="IPR043504">
    <property type="entry name" value="Peptidase_S1_PA_chymotrypsin"/>
</dbReference>
<dbReference type="InterPro" id="IPR009003">
    <property type="entry name" value="Peptidase_S1_PA"/>
</dbReference>